<organism evidence="2">
    <name type="scientific">Magallana gigas</name>
    <name type="common">Pacific oyster</name>
    <name type="synonym">Crassostrea gigas</name>
    <dbReference type="NCBI Taxonomy" id="29159"/>
    <lineage>
        <taxon>Eukaryota</taxon>
        <taxon>Metazoa</taxon>
        <taxon>Spiralia</taxon>
        <taxon>Lophotrochozoa</taxon>
        <taxon>Mollusca</taxon>
        <taxon>Bivalvia</taxon>
        <taxon>Autobranchia</taxon>
        <taxon>Pteriomorphia</taxon>
        <taxon>Ostreida</taxon>
        <taxon>Ostreoidea</taxon>
        <taxon>Ostreidae</taxon>
        <taxon>Magallana</taxon>
    </lineage>
</organism>
<dbReference type="HOGENOM" id="CLU_2608330_0_0_1"/>
<dbReference type="InParanoid" id="K1Q7T4"/>
<feature type="domain" description="Transcriptional coactivator p15 (PC4) C-terminal" evidence="1">
    <location>
        <begin position="22"/>
        <end position="57"/>
    </location>
</feature>
<evidence type="ECO:0000259" key="1">
    <source>
        <dbReference type="Pfam" id="PF02229"/>
    </source>
</evidence>
<protein>
    <recommendedName>
        <fullName evidence="1">Transcriptional coactivator p15 (PC4) C-terminal domain-containing protein</fullName>
    </recommendedName>
</protein>
<dbReference type="SUPFAM" id="SSF54447">
    <property type="entry name" value="ssDNA-binding transcriptional regulator domain"/>
    <property type="match status" value="1"/>
</dbReference>
<dbReference type="Gene3D" id="2.30.31.10">
    <property type="entry name" value="Transcriptional Coactivator Pc4, Chain A"/>
    <property type="match status" value="1"/>
</dbReference>
<evidence type="ECO:0000313" key="2">
    <source>
        <dbReference type="EMBL" id="EKC24905.1"/>
    </source>
</evidence>
<dbReference type="AlphaFoldDB" id="K1Q7T4"/>
<dbReference type="InterPro" id="IPR003173">
    <property type="entry name" value="PC4_C"/>
</dbReference>
<gene>
    <name evidence="2" type="ORF">CGI_10008253</name>
</gene>
<name>K1Q7T4_MAGGI</name>
<dbReference type="GO" id="GO:0003677">
    <property type="term" value="F:DNA binding"/>
    <property type="evidence" value="ECO:0007669"/>
    <property type="project" value="InterPro"/>
</dbReference>
<proteinExistence type="predicted"/>
<dbReference type="EMBL" id="JH819015">
    <property type="protein sequence ID" value="EKC24905.1"/>
    <property type="molecule type" value="Genomic_DNA"/>
</dbReference>
<dbReference type="GO" id="GO:0006355">
    <property type="term" value="P:regulation of DNA-templated transcription"/>
    <property type="evidence" value="ECO:0007669"/>
    <property type="project" value="InterPro"/>
</dbReference>
<dbReference type="Pfam" id="PF02229">
    <property type="entry name" value="PC4"/>
    <property type="match status" value="1"/>
</dbReference>
<sequence length="79" mass="9293">MKVAYKHHLEENYYMTVDNDYPVVNIRKWWMPPGNGEIVPTKNGAAITFDQWETLKELMSKVGKKIGDQLKEIEFSENF</sequence>
<dbReference type="InterPro" id="IPR009044">
    <property type="entry name" value="ssDNA-bd_transcriptional_reg"/>
</dbReference>
<reference evidence="2" key="1">
    <citation type="journal article" date="2012" name="Nature">
        <title>The oyster genome reveals stress adaptation and complexity of shell formation.</title>
        <authorList>
            <person name="Zhang G."/>
            <person name="Fang X."/>
            <person name="Guo X."/>
            <person name="Li L."/>
            <person name="Luo R."/>
            <person name="Xu F."/>
            <person name="Yang P."/>
            <person name="Zhang L."/>
            <person name="Wang X."/>
            <person name="Qi H."/>
            <person name="Xiong Z."/>
            <person name="Que H."/>
            <person name="Xie Y."/>
            <person name="Holland P.W."/>
            <person name="Paps J."/>
            <person name="Zhu Y."/>
            <person name="Wu F."/>
            <person name="Chen Y."/>
            <person name="Wang J."/>
            <person name="Peng C."/>
            <person name="Meng J."/>
            <person name="Yang L."/>
            <person name="Liu J."/>
            <person name="Wen B."/>
            <person name="Zhang N."/>
            <person name="Huang Z."/>
            <person name="Zhu Q."/>
            <person name="Feng Y."/>
            <person name="Mount A."/>
            <person name="Hedgecock D."/>
            <person name="Xu Z."/>
            <person name="Liu Y."/>
            <person name="Domazet-Loso T."/>
            <person name="Du Y."/>
            <person name="Sun X."/>
            <person name="Zhang S."/>
            <person name="Liu B."/>
            <person name="Cheng P."/>
            <person name="Jiang X."/>
            <person name="Li J."/>
            <person name="Fan D."/>
            <person name="Wang W."/>
            <person name="Fu W."/>
            <person name="Wang T."/>
            <person name="Wang B."/>
            <person name="Zhang J."/>
            <person name="Peng Z."/>
            <person name="Li Y."/>
            <person name="Li N."/>
            <person name="Wang J."/>
            <person name="Chen M."/>
            <person name="He Y."/>
            <person name="Tan F."/>
            <person name="Song X."/>
            <person name="Zheng Q."/>
            <person name="Huang R."/>
            <person name="Yang H."/>
            <person name="Du X."/>
            <person name="Chen L."/>
            <person name="Yang M."/>
            <person name="Gaffney P.M."/>
            <person name="Wang S."/>
            <person name="Luo L."/>
            <person name="She Z."/>
            <person name="Ming Y."/>
            <person name="Huang W."/>
            <person name="Zhang S."/>
            <person name="Huang B."/>
            <person name="Zhang Y."/>
            <person name="Qu T."/>
            <person name="Ni P."/>
            <person name="Miao G."/>
            <person name="Wang J."/>
            <person name="Wang Q."/>
            <person name="Steinberg C.E."/>
            <person name="Wang H."/>
            <person name="Li N."/>
            <person name="Qian L."/>
            <person name="Zhang G."/>
            <person name="Li Y."/>
            <person name="Yang H."/>
            <person name="Liu X."/>
            <person name="Wang J."/>
            <person name="Yin Y."/>
            <person name="Wang J."/>
        </authorList>
    </citation>
    <scope>NUCLEOTIDE SEQUENCE [LARGE SCALE GENOMIC DNA]</scope>
    <source>
        <strain evidence="2">05x7-T-G4-1.051#20</strain>
    </source>
</reference>
<accession>K1Q7T4</accession>